<accession>A0A1I4G7A9</accession>
<keyword evidence="4" id="KW-1185">Reference proteome</keyword>
<organism evidence="3 4">
    <name type="scientific">Halanaerobium salsuginis</name>
    <dbReference type="NCBI Taxonomy" id="29563"/>
    <lineage>
        <taxon>Bacteria</taxon>
        <taxon>Bacillati</taxon>
        <taxon>Bacillota</taxon>
        <taxon>Clostridia</taxon>
        <taxon>Halanaerobiales</taxon>
        <taxon>Halanaerobiaceae</taxon>
        <taxon>Halanaerobium</taxon>
    </lineage>
</organism>
<keyword evidence="2" id="KW-1133">Transmembrane helix</keyword>
<evidence type="ECO:0000313" key="4">
    <source>
        <dbReference type="Proteomes" id="UP000199006"/>
    </source>
</evidence>
<dbReference type="EMBL" id="FOTI01000005">
    <property type="protein sequence ID" value="SFL25942.1"/>
    <property type="molecule type" value="Genomic_DNA"/>
</dbReference>
<dbReference type="Proteomes" id="UP000199006">
    <property type="component" value="Unassembled WGS sequence"/>
</dbReference>
<feature type="compositionally biased region" description="Basic and acidic residues" evidence="1">
    <location>
        <begin position="136"/>
        <end position="166"/>
    </location>
</feature>
<evidence type="ECO:0000313" key="3">
    <source>
        <dbReference type="EMBL" id="SFL25942.1"/>
    </source>
</evidence>
<gene>
    <name evidence="3" type="ORF">SAMN02983006_00640</name>
</gene>
<name>A0A1I4G7A9_9FIRM</name>
<reference evidence="3 4" key="1">
    <citation type="submission" date="2016-10" db="EMBL/GenBank/DDBJ databases">
        <authorList>
            <person name="de Groot N.N."/>
        </authorList>
    </citation>
    <scope>NUCLEOTIDE SEQUENCE [LARGE SCALE GENOMIC DNA]</scope>
    <source>
        <strain evidence="3 4">ATCC 51327</strain>
    </source>
</reference>
<sequence length="202" mass="23059">MELLLAYLPTLIILFVIFRNIYLLIKKLSGFAGKADNNEIEIPADDSQKVGRKDIEAEQRLEKFDQQADVEADWFAETELELENLIDAEDKFFVSDNNSFSNSDSDANSAETLSQQKDSLAVRFEKSQREKKAKYEFKPAGSRRESKAAKFDHNMKQNKLRNDSKSVRGGNKLFAQFDSYSEAEKAIIYSEIISKPVAKRKA</sequence>
<evidence type="ECO:0000256" key="2">
    <source>
        <dbReference type="SAM" id="Phobius"/>
    </source>
</evidence>
<feature type="transmembrane region" description="Helical" evidence="2">
    <location>
        <begin position="6"/>
        <end position="25"/>
    </location>
</feature>
<dbReference type="AlphaFoldDB" id="A0A1I4G7A9"/>
<evidence type="ECO:0000256" key="1">
    <source>
        <dbReference type="SAM" id="MobiDB-lite"/>
    </source>
</evidence>
<dbReference type="RefSeq" id="WP_089859577.1">
    <property type="nucleotide sequence ID" value="NZ_FOTI01000005.1"/>
</dbReference>
<proteinExistence type="predicted"/>
<protein>
    <submittedName>
        <fullName evidence="3">Uncharacterized protein</fullName>
    </submittedName>
</protein>
<keyword evidence="2" id="KW-0472">Membrane</keyword>
<keyword evidence="2" id="KW-0812">Transmembrane</keyword>
<feature type="region of interest" description="Disordered" evidence="1">
    <location>
        <begin position="136"/>
        <end position="167"/>
    </location>
</feature>
<dbReference type="STRING" id="29563.SAMN02983006_00640"/>